<sequence>MLPATAEIAVLTDDITTVAVADAVHRAQAQSRPGIDGVGHELFKTFLSVLLPALHTAFRVCWKHGNVPAVWKVGTAQLMSQRAHGTRKQRTVLLMWPSAL</sequence>
<evidence type="ECO:0000313" key="2">
    <source>
        <dbReference type="Proteomes" id="UP000198211"/>
    </source>
</evidence>
<organism evidence="1 2">
    <name type="scientific">Phytophthora megakarya</name>
    <dbReference type="NCBI Taxonomy" id="4795"/>
    <lineage>
        <taxon>Eukaryota</taxon>
        <taxon>Sar</taxon>
        <taxon>Stramenopiles</taxon>
        <taxon>Oomycota</taxon>
        <taxon>Peronosporomycetes</taxon>
        <taxon>Peronosporales</taxon>
        <taxon>Peronosporaceae</taxon>
        <taxon>Phytophthora</taxon>
    </lineage>
</organism>
<keyword evidence="2" id="KW-1185">Reference proteome</keyword>
<keyword evidence="1" id="KW-0808">Transferase</keyword>
<evidence type="ECO:0000313" key="1">
    <source>
        <dbReference type="EMBL" id="OWZ06623.1"/>
    </source>
</evidence>
<keyword evidence="1" id="KW-0548">Nucleotidyltransferase</keyword>
<dbReference type="Proteomes" id="UP000198211">
    <property type="component" value="Unassembled WGS sequence"/>
</dbReference>
<protein>
    <submittedName>
        <fullName evidence="1">Reverse transcriptase</fullName>
    </submittedName>
</protein>
<dbReference type="GO" id="GO:0003964">
    <property type="term" value="F:RNA-directed DNA polymerase activity"/>
    <property type="evidence" value="ECO:0007669"/>
    <property type="project" value="UniProtKB-KW"/>
</dbReference>
<proteinExistence type="predicted"/>
<gene>
    <name evidence="1" type="ORF">PHMEG_00021098</name>
</gene>
<name>A0A225VMI0_9STRA</name>
<accession>A0A225VMI0</accession>
<dbReference type="EMBL" id="NBNE01003882">
    <property type="protein sequence ID" value="OWZ06623.1"/>
    <property type="molecule type" value="Genomic_DNA"/>
</dbReference>
<keyword evidence="1" id="KW-0695">RNA-directed DNA polymerase</keyword>
<reference evidence="2" key="1">
    <citation type="submission" date="2017-03" db="EMBL/GenBank/DDBJ databases">
        <title>Phytopthora megakarya and P. palmivora, two closely related causual agents of cacao black pod achieved similar genome size and gene model numbers by different mechanisms.</title>
        <authorList>
            <person name="Ali S."/>
            <person name="Shao J."/>
            <person name="Larry D.J."/>
            <person name="Kronmiller B."/>
            <person name="Shen D."/>
            <person name="Strem M.D."/>
            <person name="Melnick R.L."/>
            <person name="Guiltinan M.J."/>
            <person name="Tyler B.M."/>
            <person name="Meinhardt L.W."/>
            <person name="Bailey B.A."/>
        </authorList>
    </citation>
    <scope>NUCLEOTIDE SEQUENCE [LARGE SCALE GENOMIC DNA]</scope>
    <source>
        <strain evidence="2">zdho120</strain>
    </source>
</reference>
<dbReference type="OrthoDB" id="164397at2759"/>
<comment type="caution">
    <text evidence="1">The sequence shown here is derived from an EMBL/GenBank/DDBJ whole genome shotgun (WGS) entry which is preliminary data.</text>
</comment>
<dbReference type="AlphaFoldDB" id="A0A225VMI0"/>